<evidence type="ECO:0000259" key="2">
    <source>
        <dbReference type="Pfam" id="PF01757"/>
    </source>
</evidence>
<feature type="transmembrane region" description="Helical" evidence="1">
    <location>
        <begin position="21"/>
        <end position="39"/>
    </location>
</feature>
<sequence length="353" mass="41641">MADRMDAPRKERILVLDGLRGLAIMLVLLFHGYYIWFEYYPYKKLYGENILFKYGSLGVQLFFLISGFVILMSVERTDKFWKFLKNRWIRLFPSMLICSLIVYCTAHFFYERPFGIPPLKSILPGITFINNSILEKIFHTDFPVLELSFWSLFVEVKFYIIFGALYFLFNRNTALGGIFLIYLSALVLQLLCFGGVLTETSWMKIYIGSFIHFGWFTAGALTYIYFYNREKKYLRMLIFTTVCSLLYLVKFQDAVMLVYLVVLCLVFYFALFWKRFGAIFSTRFFKFVGYISYPLYLLHENMLVALIIKLHHHFAELPYFLLPVLSFIFIAGIASIVAYFIEPAFQRGLKKII</sequence>
<dbReference type="Proteomes" id="UP001463665">
    <property type="component" value="Chromosome"/>
</dbReference>
<evidence type="ECO:0000256" key="1">
    <source>
        <dbReference type="SAM" id="Phobius"/>
    </source>
</evidence>
<dbReference type="PANTHER" id="PTHR23028">
    <property type="entry name" value="ACETYLTRANSFERASE"/>
    <property type="match status" value="1"/>
</dbReference>
<dbReference type="EC" id="2.3.-.-" evidence="3"/>
<accession>A0AAU6WQS4</accession>
<dbReference type="InterPro" id="IPR050879">
    <property type="entry name" value="Acyltransferase_3"/>
</dbReference>
<dbReference type="GO" id="GO:0000271">
    <property type="term" value="P:polysaccharide biosynthetic process"/>
    <property type="evidence" value="ECO:0007669"/>
    <property type="project" value="TreeGrafter"/>
</dbReference>
<feature type="transmembrane region" description="Helical" evidence="1">
    <location>
        <begin position="255"/>
        <end position="273"/>
    </location>
</feature>
<feature type="transmembrane region" description="Helical" evidence="1">
    <location>
        <begin position="51"/>
        <end position="71"/>
    </location>
</feature>
<keyword evidence="3" id="KW-0808">Transferase</keyword>
<evidence type="ECO:0000313" key="3">
    <source>
        <dbReference type="EMBL" id="XAO74628.1"/>
    </source>
</evidence>
<feature type="transmembrane region" description="Helical" evidence="1">
    <location>
        <begin position="91"/>
        <end position="110"/>
    </location>
</feature>
<keyword evidence="1" id="KW-0472">Membrane</keyword>
<feature type="transmembrane region" description="Helical" evidence="1">
    <location>
        <begin position="203"/>
        <end position="226"/>
    </location>
</feature>
<feature type="transmembrane region" description="Helical" evidence="1">
    <location>
        <begin position="149"/>
        <end position="169"/>
    </location>
</feature>
<reference evidence="3 4" key="1">
    <citation type="submission" date="2024-04" db="EMBL/GenBank/DDBJ databases">
        <title>Genome sequencing and assembly of rice foliar adapted Chryseobacterium endophyticum OsEnb-ALM-A6.</title>
        <authorList>
            <person name="Kumar S."/>
            <person name="Javed M."/>
            <person name="Chouhan V."/>
            <person name="Charishma K."/>
            <person name="Patel A."/>
            <person name="Kumar M."/>
            <person name="Sahu K.P."/>
            <person name="Kumar A."/>
        </authorList>
    </citation>
    <scope>NUCLEOTIDE SEQUENCE [LARGE SCALE GENOMIC DNA]</scope>
    <source>
        <strain evidence="3 4">OsEnb-ALM-A6</strain>
    </source>
</reference>
<protein>
    <submittedName>
        <fullName evidence="3">Acyltransferase</fullName>
        <ecNumber evidence="3">2.3.-.-</ecNumber>
    </submittedName>
</protein>
<feature type="transmembrane region" description="Helical" evidence="1">
    <location>
        <begin position="176"/>
        <end position="197"/>
    </location>
</feature>
<feature type="transmembrane region" description="Helical" evidence="1">
    <location>
        <begin position="285"/>
        <end position="308"/>
    </location>
</feature>
<name>A0AAU6WQS4_9FLAO</name>
<feature type="transmembrane region" description="Helical" evidence="1">
    <location>
        <begin position="233"/>
        <end position="249"/>
    </location>
</feature>
<keyword evidence="1" id="KW-0812">Transmembrane</keyword>
<proteinExistence type="predicted"/>
<dbReference type="PANTHER" id="PTHR23028:SF53">
    <property type="entry name" value="ACYL_TRANSF_3 DOMAIN-CONTAINING PROTEIN"/>
    <property type="match status" value="1"/>
</dbReference>
<gene>
    <name evidence="3" type="ORF">AAFP95_00650</name>
</gene>
<keyword evidence="1" id="KW-1133">Transmembrane helix</keyword>
<keyword evidence="4" id="KW-1185">Reference proteome</keyword>
<dbReference type="InterPro" id="IPR002656">
    <property type="entry name" value="Acyl_transf_3_dom"/>
</dbReference>
<dbReference type="RefSeq" id="WP_294241232.1">
    <property type="nucleotide sequence ID" value="NZ_CP154834.1"/>
</dbReference>
<feature type="transmembrane region" description="Helical" evidence="1">
    <location>
        <begin position="320"/>
        <end position="341"/>
    </location>
</feature>
<dbReference type="GO" id="GO:0016747">
    <property type="term" value="F:acyltransferase activity, transferring groups other than amino-acyl groups"/>
    <property type="evidence" value="ECO:0007669"/>
    <property type="project" value="InterPro"/>
</dbReference>
<dbReference type="GO" id="GO:0016020">
    <property type="term" value="C:membrane"/>
    <property type="evidence" value="ECO:0007669"/>
    <property type="project" value="TreeGrafter"/>
</dbReference>
<evidence type="ECO:0000313" key="4">
    <source>
        <dbReference type="Proteomes" id="UP001463665"/>
    </source>
</evidence>
<dbReference type="AlphaFoldDB" id="A0AAU6WQS4"/>
<organism evidence="3 4">
    <name type="scientific">Chryseobacterium endophyticum</name>
    <dbReference type="NCBI Taxonomy" id="1854762"/>
    <lineage>
        <taxon>Bacteria</taxon>
        <taxon>Pseudomonadati</taxon>
        <taxon>Bacteroidota</taxon>
        <taxon>Flavobacteriia</taxon>
        <taxon>Flavobacteriales</taxon>
        <taxon>Weeksellaceae</taxon>
        <taxon>Chryseobacterium group</taxon>
        <taxon>Chryseobacterium</taxon>
    </lineage>
</organism>
<dbReference type="Pfam" id="PF01757">
    <property type="entry name" value="Acyl_transf_3"/>
    <property type="match status" value="1"/>
</dbReference>
<feature type="domain" description="Acyltransferase 3" evidence="2">
    <location>
        <begin position="16"/>
        <end position="339"/>
    </location>
</feature>
<dbReference type="EMBL" id="CP154834">
    <property type="protein sequence ID" value="XAO74628.1"/>
    <property type="molecule type" value="Genomic_DNA"/>
</dbReference>
<keyword evidence="3" id="KW-0012">Acyltransferase</keyword>